<organism evidence="3 4">
    <name type="scientific">Candidatus Spechtbacteria bacterium RIFCSPLOWO2_01_FULL_43_12</name>
    <dbReference type="NCBI Taxonomy" id="1802162"/>
    <lineage>
        <taxon>Bacteria</taxon>
        <taxon>Candidatus Spechtiibacteriota</taxon>
    </lineage>
</organism>
<dbReference type="InterPro" id="IPR001387">
    <property type="entry name" value="Cro/C1-type_HTH"/>
</dbReference>
<dbReference type="Pfam" id="PF13413">
    <property type="entry name" value="HTH_25"/>
    <property type="match status" value="1"/>
</dbReference>
<dbReference type="Pfam" id="PF09136">
    <property type="entry name" value="Glucodextran_B"/>
    <property type="match status" value="1"/>
</dbReference>
<dbReference type="Proteomes" id="UP000178835">
    <property type="component" value="Unassembled WGS sequence"/>
</dbReference>
<keyword evidence="1" id="KW-1133">Transmembrane helix</keyword>
<evidence type="ECO:0000259" key="2">
    <source>
        <dbReference type="PROSITE" id="PS50943"/>
    </source>
</evidence>
<dbReference type="InterPro" id="IPR050400">
    <property type="entry name" value="Bact_Cytoskel_RodZ"/>
</dbReference>
<dbReference type="PANTHER" id="PTHR34475:SF1">
    <property type="entry name" value="CYTOSKELETON PROTEIN RODZ"/>
    <property type="match status" value="1"/>
</dbReference>
<gene>
    <name evidence="3" type="ORF">A2919_01460</name>
</gene>
<keyword evidence="1" id="KW-0812">Transmembrane</keyword>
<dbReference type="PANTHER" id="PTHR34475">
    <property type="match status" value="1"/>
</dbReference>
<feature type="domain" description="HTH cro/C1-type" evidence="2">
    <location>
        <begin position="15"/>
        <end position="47"/>
    </location>
</feature>
<proteinExistence type="predicted"/>
<protein>
    <recommendedName>
        <fullName evidence="2">HTH cro/C1-type domain-containing protein</fullName>
    </recommendedName>
</protein>
<dbReference type="Gene3D" id="1.10.260.40">
    <property type="entry name" value="lambda repressor-like DNA-binding domains"/>
    <property type="match status" value="1"/>
</dbReference>
<evidence type="ECO:0000256" key="1">
    <source>
        <dbReference type="SAM" id="Phobius"/>
    </source>
</evidence>
<evidence type="ECO:0000313" key="4">
    <source>
        <dbReference type="Proteomes" id="UP000178835"/>
    </source>
</evidence>
<dbReference type="Gene3D" id="2.60.40.10">
    <property type="entry name" value="Immunoglobulins"/>
    <property type="match status" value="1"/>
</dbReference>
<dbReference type="PROSITE" id="PS50943">
    <property type="entry name" value="HTH_CROC1"/>
    <property type="match status" value="1"/>
</dbReference>
<dbReference type="CDD" id="cd00093">
    <property type="entry name" value="HTH_XRE"/>
    <property type="match status" value="1"/>
</dbReference>
<dbReference type="GO" id="GO:0003677">
    <property type="term" value="F:DNA binding"/>
    <property type="evidence" value="ECO:0007669"/>
    <property type="project" value="InterPro"/>
</dbReference>
<reference evidence="3 4" key="1">
    <citation type="journal article" date="2016" name="Nat. Commun.">
        <title>Thousands of microbial genomes shed light on interconnected biogeochemical processes in an aquifer system.</title>
        <authorList>
            <person name="Anantharaman K."/>
            <person name="Brown C.T."/>
            <person name="Hug L.A."/>
            <person name="Sharon I."/>
            <person name="Castelle C.J."/>
            <person name="Probst A.J."/>
            <person name="Thomas B.C."/>
            <person name="Singh A."/>
            <person name="Wilkins M.J."/>
            <person name="Karaoz U."/>
            <person name="Brodie E.L."/>
            <person name="Williams K.H."/>
            <person name="Hubbard S.S."/>
            <person name="Banfield J.F."/>
        </authorList>
    </citation>
    <scope>NUCLEOTIDE SEQUENCE [LARGE SCALE GENOMIC DNA]</scope>
</reference>
<name>A0A1G2HFP3_9BACT</name>
<dbReference type="SUPFAM" id="SSF47413">
    <property type="entry name" value="lambda repressor-like DNA-binding domains"/>
    <property type="match status" value="1"/>
</dbReference>
<sequence>MKKIKKLMGSLGEILKQLRQEANLSLEDLSEKTKIQAKYLGYLENEEFDKLPNPVYVKGFVQKWANACRADKEDLLSQLYRENKVLFNSHENLKLKPVGISSFFITSRHIAVVAAVALVIPLGIYLFINHQEVGSNSQIEILSPLELSSVSNQDNITIAGRVQNINSVKINGETAFIDERGIFEYSYDLTAGLNTITIEANGETGDRVEVMRKVLKL</sequence>
<keyword evidence="1" id="KW-0472">Membrane</keyword>
<dbReference type="InterPro" id="IPR013783">
    <property type="entry name" value="Ig-like_fold"/>
</dbReference>
<dbReference type="InterPro" id="IPR010982">
    <property type="entry name" value="Lambda_DNA-bd_dom_sf"/>
</dbReference>
<feature type="transmembrane region" description="Helical" evidence="1">
    <location>
        <begin position="110"/>
        <end position="128"/>
    </location>
</feature>
<comment type="caution">
    <text evidence="3">The sequence shown here is derived from an EMBL/GenBank/DDBJ whole genome shotgun (WGS) entry which is preliminary data.</text>
</comment>
<dbReference type="EMBL" id="MHOH01000003">
    <property type="protein sequence ID" value="OGZ61209.1"/>
    <property type="molecule type" value="Genomic_DNA"/>
</dbReference>
<accession>A0A1G2HFP3</accession>
<evidence type="ECO:0000313" key="3">
    <source>
        <dbReference type="EMBL" id="OGZ61209.1"/>
    </source>
</evidence>
<dbReference type="AlphaFoldDB" id="A0A1G2HFP3"/>